<reference evidence="15 16" key="1">
    <citation type="submission" date="2019-04" db="EMBL/GenBank/DDBJ databases">
        <title>An improved genome assembly and genetic linkage map for asparagus bean, Vigna unguiculata ssp. sesquipedialis.</title>
        <authorList>
            <person name="Xia Q."/>
            <person name="Zhang R."/>
            <person name="Dong Y."/>
        </authorList>
    </citation>
    <scope>NUCLEOTIDE SEQUENCE [LARGE SCALE GENOMIC DNA]</scope>
    <source>
        <tissue evidence="15">Leaf</tissue>
    </source>
</reference>
<keyword evidence="3 11" id="KW-0349">Heme</keyword>
<dbReference type="Proteomes" id="UP000501690">
    <property type="component" value="Linkage Group LG3"/>
</dbReference>
<proteinExistence type="inferred from homology"/>
<dbReference type="EMBL" id="CP039347">
    <property type="protein sequence ID" value="QCD86090.1"/>
    <property type="molecule type" value="Genomic_DNA"/>
</dbReference>
<evidence type="ECO:0000256" key="3">
    <source>
        <dbReference type="ARBA" id="ARBA00022617"/>
    </source>
</evidence>
<feature type="region of interest" description="Disordered" evidence="13">
    <location>
        <begin position="56"/>
        <end position="80"/>
    </location>
</feature>
<comment type="similarity">
    <text evidence="2 12">Belongs to the cytochrome P450 family.</text>
</comment>
<evidence type="ECO:0000256" key="10">
    <source>
        <dbReference type="ARBA" id="ARBA00023136"/>
    </source>
</evidence>
<dbReference type="Gene3D" id="1.10.630.10">
    <property type="entry name" value="Cytochrome P450"/>
    <property type="match status" value="1"/>
</dbReference>
<gene>
    <name evidence="15" type="ORF">DEO72_LG3g611</name>
</gene>
<dbReference type="GO" id="GO:0016705">
    <property type="term" value="F:oxidoreductase activity, acting on paired donors, with incorporation or reduction of molecular oxygen"/>
    <property type="evidence" value="ECO:0007669"/>
    <property type="project" value="InterPro"/>
</dbReference>
<evidence type="ECO:0000256" key="4">
    <source>
        <dbReference type="ARBA" id="ARBA00022692"/>
    </source>
</evidence>
<evidence type="ECO:0000256" key="6">
    <source>
        <dbReference type="ARBA" id="ARBA00022989"/>
    </source>
</evidence>
<organism evidence="15 16">
    <name type="scientific">Vigna unguiculata</name>
    <name type="common">Cowpea</name>
    <dbReference type="NCBI Taxonomy" id="3917"/>
    <lineage>
        <taxon>Eukaryota</taxon>
        <taxon>Viridiplantae</taxon>
        <taxon>Streptophyta</taxon>
        <taxon>Embryophyta</taxon>
        <taxon>Tracheophyta</taxon>
        <taxon>Spermatophyta</taxon>
        <taxon>Magnoliopsida</taxon>
        <taxon>eudicotyledons</taxon>
        <taxon>Gunneridae</taxon>
        <taxon>Pentapetalae</taxon>
        <taxon>rosids</taxon>
        <taxon>fabids</taxon>
        <taxon>Fabales</taxon>
        <taxon>Fabaceae</taxon>
        <taxon>Papilionoideae</taxon>
        <taxon>50 kb inversion clade</taxon>
        <taxon>NPAAA clade</taxon>
        <taxon>indigoferoid/millettioid clade</taxon>
        <taxon>Phaseoleae</taxon>
        <taxon>Vigna</taxon>
    </lineage>
</organism>
<dbReference type="Pfam" id="PF00067">
    <property type="entry name" value="p450"/>
    <property type="match status" value="1"/>
</dbReference>
<comment type="cofactor">
    <cofactor evidence="11">
        <name>heme</name>
        <dbReference type="ChEBI" id="CHEBI:30413"/>
    </cofactor>
</comment>
<dbReference type="InterPro" id="IPR017972">
    <property type="entry name" value="Cyt_P450_CS"/>
</dbReference>
<keyword evidence="5 11" id="KW-0479">Metal-binding</keyword>
<dbReference type="InterPro" id="IPR050665">
    <property type="entry name" value="Cytochrome_P450_Monooxygen"/>
</dbReference>
<evidence type="ECO:0000313" key="15">
    <source>
        <dbReference type="EMBL" id="QCD86090.1"/>
    </source>
</evidence>
<keyword evidence="6 14" id="KW-1133">Transmembrane helix</keyword>
<keyword evidence="7 12" id="KW-0560">Oxidoreductase</keyword>
<evidence type="ECO:0000256" key="12">
    <source>
        <dbReference type="RuleBase" id="RU000461"/>
    </source>
</evidence>
<dbReference type="GO" id="GO:0004497">
    <property type="term" value="F:monooxygenase activity"/>
    <property type="evidence" value="ECO:0007669"/>
    <property type="project" value="UniProtKB-KW"/>
</dbReference>
<dbReference type="InterPro" id="IPR001128">
    <property type="entry name" value="Cyt_P450"/>
</dbReference>
<keyword evidence="8 11" id="KW-0408">Iron</keyword>
<sequence>MELLSSSPFSAATVCVLSVIVAVIPLWAVKMVNALWLRPKRLEKLLRAQGLHGDPYSLSPPTSNQNQSEVQQQKPDSESFALSDDVAPRLSTSLYYTIAKYGKKSFFWEGRTPKVIISEPNQIKEVFNNIHNLHKPKLSGNAKFLMNGLLSYEGEKWAKHRRIINPAFHLEKFKNMIPAFSQSCYDMISMWEGMLSSDGKCEIDVFPFLQNLSRDAISRTAFGSSYAEGEKIFQLLKMQGYLVMMTAKYNNIPILRYLPTAINKKMRAVDKDIHDSIEVIIKKKEKAMKNGETCNEDLLSILLESNKMETQGHGNGTSAGMTYEEVIGECKLFYLAGQETTSSLLVWTMIFLSRYPEWQARAREEVLHVFGNQTPKFDGLSQLKVVTMVIYEVLRLYPPTIFFNRTLQKDMNLGNLSLPAGVKVALPIFLLHQDGDIWGDDAKEFNPQRFSEGIAKATKGQLSFYPFGWGPRICIGQNFALLEAKIVLSLLLQNFSFELSPNYKHAPTAVLSLQPKHGAPIVLHKLQNPS</sequence>
<dbReference type="PRINTS" id="PR00463">
    <property type="entry name" value="EP450I"/>
</dbReference>
<keyword evidence="4 14" id="KW-0812">Transmembrane</keyword>
<accession>A0A4D6LC81</accession>
<protein>
    <submittedName>
        <fullName evidence="15">Acyl-CoA oxidase</fullName>
    </submittedName>
</protein>
<dbReference type="SUPFAM" id="SSF48264">
    <property type="entry name" value="Cytochrome P450"/>
    <property type="match status" value="1"/>
</dbReference>
<dbReference type="GO" id="GO:0005506">
    <property type="term" value="F:iron ion binding"/>
    <property type="evidence" value="ECO:0007669"/>
    <property type="project" value="InterPro"/>
</dbReference>
<feature type="compositionally biased region" description="Polar residues" evidence="13">
    <location>
        <begin position="59"/>
        <end position="74"/>
    </location>
</feature>
<evidence type="ECO:0000256" key="5">
    <source>
        <dbReference type="ARBA" id="ARBA00022723"/>
    </source>
</evidence>
<evidence type="ECO:0000256" key="11">
    <source>
        <dbReference type="PIRSR" id="PIRSR602401-1"/>
    </source>
</evidence>
<evidence type="ECO:0000256" key="8">
    <source>
        <dbReference type="ARBA" id="ARBA00023004"/>
    </source>
</evidence>
<evidence type="ECO:0000313" key="16">
    <source>
        <dbReference type="Proteomes" id="UP000501690"/>
    </source>
</evidence>
<dbReference type="CDD" id="cd20642">
    <property type="entry name" value="CYP72"/>
    <property type="match status" value="1"/>
</dbReference>
<evidence type="ECO:0000256" key="13">
    <source>
        <dbReference type="SAM" id="MobiDB-lite"/>
    </source>
</evidence>
<evidence type="ECO:0000256" key="9">
    <source>
        <dbReference type="ARBA" id="ARBA00023033"/>
    </source>
</evidence>
<evidence type="ECO:0000256" key="7">
    <source>
        <dbReference type="ARBA" id="ARBA00023002"/>
    </source>
</evidence>
<dbReference type="PANTHER" id="PTHR24282">
    <property type="entry name" value="CYTOCHROME P450 FAMILY MEMBER"/>
    <property type="match status" value="1"/>
</dbReference>
<feature type="transmembrane region" description="Helical" evidence="14">
    <location>
        <begin position="6"/>
        <end position="29"/>
    </location>
</feature>
<dbReference type="InterPro" id="IPR036396">
    <property type="entry name" value="Cyt_P450_sf"/>
</dbReference>
<dbReference type="GO" id="GO:0016020">
    <property type="term" value="C:membrane"/>
    <property type="evidence" value="ECO:0007669"/>
    <property type="project" value="UniProtKB-SubCell"/>
</dbReference>
<keyword evidence="16" id="KW-1185">Reference proteome</keyword>
<keyword evidence="10 14" id="KW-0472">Membrane</keyword>
<dbReference type="GO" id="GO:0020037">
    <property type="term" value="F:heme binding"/>
    <property type="evidence" value="ECO:0007669"/>
    <property type="project" value="InterPro"/>
</dbReference>
<evidence type="ECO:0000256" key="2">
    <source>
        <dbReference type="ARBA" id="ARBA00010617"/>
    </source>
</evidence>
<dbReference type="PANTHER" id="PTHR24282:SF253">
    <property type="entry name" value="11-OXO-BETA-AMYRIN 30-OXIDASE"/>
    <property type="match status" value="1"/>
</dbReference>
<dbReference type="PROSITE" id="PS00086">
    <property type="entry name" value="CYTOCHROME_P450"/>
    <property type="match status" value="1"/>
</dbReference>
<keyword evidence="9 12" id="KW-0503">Monooxygenase</keyword>
<evidence type="ECO:0000256" key="14">
    <source>
        <dbReference type="SAM" id="Phobius"/>
    </source>
</evidence>
<dbReference type="InterPro" id="IPR002401">
    <property type="entry name" value="Cyt_P450_E_grp-I"/>
</dbReference>
<comment type="subcellular location">
    <subcellularLocation>
        <location evidence="1">Membrane</location>
        <topology evidence="1">Single-pass membrane protein</topology>
    </subcellularLocation>
</comment>
<dbReference type="AlphaFoldDB" id="A0A4D6LC81"/>
<dbReference type="PRINTS" id="PR00385">
    <property type="entry name" value="P450"/>
</dbReference>
<feature type="binding site" description="axial binding residue" evidence="11">
    <location>
        <position position="474"/>
    </location>
    <ligand>
        <name>heme</name>
        <dbReference type="ChEBI" id="CHEBI:30413"/>
    </ligand>
    <ligandPart>
        <name>Fe</name>
        <dbReference type="ChEBI" id="CHEBI:18248"/>
    </ligandPart>
</feature>
<name>A0A4D6LC81_VIGUN</name>
<evidence type="ECO:0000256" key="1">
    <source>
        <dbReference type="ARBA" id="ARBA00004167"/>
    </source>
</evidence>